<evidence type="ECO:0000313" key="2">
    <source>
        <dbReference type="Proteomes" id="UP000535182"/>
    </source>
</evidence>
<keyword evidence="2" id="KW-1185">Reference proteome</keyword>
<name>A0A9X0QAY5_9BACT</name>
<sequence>MWLTIYFGDAPTKALAKVAYATLPGIRGIRSKCRFLPGREGNHNSVVKMRGNDDDAIPYDCEAKTLGIKWEILKGFCARCAVVMAGVSKAKLRR</sequence>
<reference evidence="1 2" key="1">
    <citation type="submission" date="2020-08" db="EMBL/GenBank/DDBJ databases">
        <title>Genomic Encyclopedia of Type Strains, Phase IV (KMG-V): Genome sequencing to study the core and pangenomes of soil and plant-associated prokaryotes.</title>
        <authorList>
            <person name="Whitman W."/>
        </authorList>
    </citation>
    <scope>NUCLEOTIDE SEQUENCE [LARGE SCALE GENOMIC DNA]</scope>
    <source>
        <strain evidence="1 2">X5P2</strain>
    </source>
</reference>
<accession>A0A9X0QAY5</accession>
<protein>
    <submittedName>
        <fullName evidence="1">Uncharacterized protein</fullName>
    </submittedName>
</protein>
<gene>
    <name evidence="1" type="ORF">HDF14_000801</name>
</gene>
<organism evidence="1 2">
    <name type="scientific">Tunturiibacter gelidiferens</name>
    <dbReference type="NCBI Taxonomy" id="3069689"/>
    <lineage>
        <taxon>Bacteria</taxon>
        <taxon>Pseudomonadati</taxon>
        <taxon>Acidobacteriota</taxon>
        <taxon>Terriglobia</taxon>
        <taxon>Terriglobales</taxon>
        <taxon>Acidobacteriaceae</taxon>
        <taxon>Tunturiibacter</taxon>
    </lineage>
</organism>
<dbReference type="EMBL" id="JACHEB010000002">
    <property type="protein sequence ID" value="MBB5327196.1"/>
    <property type="molecule type" value="Genomic_DNA"/>
</dbReference>
<evidence type="ECO:0000313" key="1">
    <source>
        <dbReference type="EMBL" id="MBB5327196.1"/>
    </source>
</evidence>
<comment type="caution">
    <text evidence="1">The sequence shown here is derived from an EMBL/GenBank/DDBJ whole genome shotgun (WGS) entry which is preliminary data.</text>
</comment>
<dbReference type="AlphaFoldDB" id="A0A9X0QAY5"/>
<dbReference type="Proteomes" id="UP000535182">
    <property type="component" value="Unassembled WGS sequence"/>
</dbReference>
<proteinExistence type="predicted"/>